<feature type="compositionally biased region" description="Low complexity" evidence="1">
    <location>
        <begin position="265"/>
        <end position="275"/>
    </location>
</feature>
<dbReference type="EMBL" id="JARJCM010000316">
    <property type="protein sequence ID" value="KAJ7018918.1"/>
    <property type="molecule type" value="Genomic_DNA"/>
</dbReference>
<sequence>MTTPTTPTTSSMSPTTSPTSVMDAESDSHMMPRDHRLRLMRSMRKITAILGETPVIETSSQLLVPSNPAKRGFFFHASASLSSLALPFQKSETTTTTTTPHYQPEERASRPSLFLRLPDAFESLPPPIFSPPLDLALSPVQEQEATRRRRMAKITRTLGENVPPALILSTPAIKRRRRASSLVVPESAFEQQMFQFEVEAATRRPQRPNASPRAMSAFVVSSSADVMAEEGQEDPTTPFSPLHVHPVACTPDALLSPSEWLRPLSRTPSTLSRSSSMHRRTRSQSGHEMEGGAEPAGLDAPPTYDESHHHVPTNTNSDPFARERPFALYEEPQSDVLGVDPNSFVAGLNPNYSQRGEKLQRQENDWSGEWVGAVGNMEDVVRGLRGLKLK</sequence>
<keyword evidence="3" id="KW-1185">Reference proteome</keyword>
<feature type="compositionally biased region" description="Low complexity" evidence="1">
    <location>
        <begin position="1"/>
        <end position="20"/>
    </location>
</feature>
<accession>A0AAD6S1U4</accession>
<gene>
    <name evidence="2" type="ORF">C8F04DRAFT_1198328</name>
</gene>
<comment type="caution">
    <text evidence="2">The sequence shown here is derived from an EMBL/GenBank/DDBJ whole genome shotgun (WGS) entry which is preliminary data.</text>
</comment>
<protein>
    <submittedName>
        <fullName evidence="2">Uncharacterized protein</fullName>
    </submittedName>
</protein>
<evidence type="ECO:0000256" key="1">
    <source>
        <dbReference type="SAM" id="MobiDB-lite"/>
    </source>
</evidence>
<dbReference type="Proteomes" id="UP001218188">
    <property type="component" value="Unassembled WGS sequence"/>
</dbReference>
<organism evidence="2 3">
    <name type="scientific">Mycena alexandri</name>
    <dbReference type="NCBI Taxonomy" id="1745969"/>
    <lineage>
        <taxon>Eukaryota</taxon>
        <taxon>Fungi</taxon>
        <taxon>Dikarya</taxon>
        <taxon>Basidiomycota</taxon>
        <taxon>Agaricomycotina</taxon>
        <taxon>Agaricomycetes</taxon>
        <taxon>Agaricomycetidae</taxon>
        <taxon>Agaricales</taxon>
        <taxon>Marasmiineae</taxon>
        <taxon>Mycenaceae</taxon>
        <taxon>Mycena</taxon>
    </lineage>
</organism>
<feature type="region of interest" description="Disordered" evidence="1">
    <location>
        <begin position="265"/>
        <end position="318"/>
    </location>
</feature>
<evidence type="ECO:0000313" key="2">
    <source>
        <dbReference type="EMBL" id="KAJ7018918.1"/>
    </source>
</evidence>
<name>A0AAD6S1U4_9AGAR</name>
<feature type="region of interest" description="Disordered" evidence="1">
    <location>
        <begin position="1"/>
        <end position="30"/>
    </location>
</feature>
<proteinExistence type="predicted"/>
<dbReference type="AlphaFoldDB" id="A0AAD6S1U4"/>
<reference evidence="2" key="1">
    <citation type="submission" date="2023-03" db="EMBL/GenBank/DDBJ databases">
        <title>Massive genome expansion in bonnet fungi (Mycena s.s.) driven by repeated elements and novel gene families across ecological guilds.</title>
        <authorList>
            <consortium name="Lawrence Berkeley National Laboratory"/>
            <person name="Harder C.B."/>
            <person name="Miyauchi S."/>
            <person name="Viragh M."/>
            <person name="Kuo A."/>
            <person name="Thoen E."/>
            <person name="Andreopoulos B."/>
            <person name="Lu D."/>
            <person name="Skrede I."/>
            <person name="Drula E."/>
            <person name="Henrissat B."/>
            <person name="Morin E."/>
            <person name="Kohler A."/>
            <person name="Barry K."/>
            <person name="LaButti K."/>
            <person name="Morin E."/>
            <person name="Salamov A."/>
            <person name="Lipzen A."/>
            <person name="Mereny Z."/>
            <person name="Hegedus B."/>
            <person name="Baldrian P."/>
            <person name="Stursova M."/>
            <person name="Weitz H."/>
            <person name="Taylor A."/>
            <person name="Grigoriev I.V."/>
            <person name="Nagy L.G."/>
            <person name="Martin F."/>
            <person name="Kauserud H."/>
        </authorList>
    </citation>
    <scope>NUCLEOTIDE SEQUENCE</scope>
    <source>
        <strain evidence="2">CBHHK200</strain>
    </source>
</reference>
<evidence type="ECO:0000313" key="3">
    <source>
        <dbReference type="Proteomes" id="UP001218188"/>
    </source>
</evidence>